<name>A0A813CIR2_9DINO</name>
<evidence type="ECO:0000256" key="1">
    <source>
        <dbReference type="PROSITE-ProRule" id="PRU00288"/>
    </source>
</evidence>
<dbReference type="InterPro" id="IPR038508">
    <property type="entry name" value="ArfGAP_dom_sf"/>
</dbReference>
<evidence type="ECO:0000256" key="2">
    <source>
        <dbReference type="SAM" id="MobiDB-lite"/>
    </source>
</evidence>
<dbReference type="Gene3D" id="1.10.220.150">
    <property type="entry name" value="Arf GTPase activating protein"/>
    <property type="match status" value="1"/>
</dbReference>
<dbReference type="PANTHER" id="PTHR46021:SF2">
    <property type="entry name" value="ARF-GAP WITH DUAL PH DOMAIN-CONTAINING PROTEIN 1"/>
    <property type="match status" value="1"/>
</dbReference>
<dbReference type="PRINTS" id="PR00405">
    <property type="entry name" value="REVINTRACTNG"/>
</dbReference>
<dbReference type="InterPro" id="IPR037278">
    <property type="entry name" value="ARFGAP/RecO"/>
</dbReference>
<dbReference type="AlphaFoldDB" id="A0A813CIR2"/>
<feature type="domain" description="Arf-GAP" evidence="3">
    <location>
        <begin position="1"/>
        <end position="74"/>
    </location>
</feature>
<dbReference type="InterPro" id="IPR001164">
    <property type="entry name" value="ArfGAP_dom"/>
</dbReference>
<sequence length="247" mass="26827">KGGNTQCFDCGVADVTWASPKLGTFLCVTCSDIHRAAGAHITCVKNFSTYLWSPDEVAMMRLVGNDRAKDLYRSSAPLSWSPHDSKERKVQLCTQLYGNATAQRASAEMITAATAASASPAPNPSQGFKAPAGKMPAGAPDWLEDWSSPRKEDPKTAQKSVDLLGDLLDLQPVLQKAGAVEADVFLQQGYVDVVKAPAVEKFHNELAGVFDNKCQQTVAQPARCAMQMANKEDNDFWTSVNWDDLMK</sequence>
<dbReference type="GO" id="GO:0005737">
    <property type="term" value="C:cytoplasm"/>
    <property type="evidence" value="ECO:0007669"/>
    <property type="project" value="TreeGrafter"/>
</dbReference>
<dbReference type="Proteomes" id="UP000601435">
    <property type="component" value="Unassembled WGS sequence"/>
</dbReference>
<feature type="non-terminal residue" evidence="4">
    <location>
        <position position="1"/>
    </location>
</feature>
<comment type="caution">
    <text evidence="4">The sequence shown here is derived from an EMBL/GenBank/DDBJ whole genome shotgun (WGS) entry which is preliminary data.</text>
</comment>
<evidence type="ECO:0000259" key="3">
    <source>
        <dbReference type="PROSITE" id="PS50115"/>
    </source>
</evidence>
<proteinExistence type="predicted"/>
<dbReference type="GO" id="GO:0005096">
    <property type="term" value="F:GTPase activator activity"/>
    <property type="evidence" value="ECO:0007669"/>
    <property type="project" value="InterPro"/>
</dbReference>
<keyword evidence="1" id="KW-0479">Metal-binding</keyword>
<dbReference type="SMART" id="SM00105">
    <property type="entry name" value="ArfGap"/>
    <property type="match status" value="1"/>
</dbReference>
<dbReference type="SUPFAM" id="SSF57863">
    <property type="entry name" value="ArfGap/RecO-like zinc finger"/>
    <property type="match status" value="1"/>
</dbReference>
<feature type="compositionally biased region" description="Basic and acidic residues" evidence="2">
    <location>
        <begin position="147"/>
        <end position="156"/>
    </location>
</feature>
<gene>
    <name evidence="4" type="primary">AGD9</name>
    <name evidence="4" type="ORF">SNEC2469_LOCUS35270</name>
</gene>
<protein>
    <submittedName>
        <fullName evidence="4">AGD9 protein</fullName>
    </submittedName>
</protein>
<dbReference type="PROSITE" id="PS50115">
    <property type="entry name" value="ARFGAP"/>
    <property type="match status" value="1"/>
</dbReference>
<feature type="region of interest" description="Disordered" evidence="2">
    <location>
        <begin position="117"/>
        <end position="156"/>
    </location>
</feature>
<evidence type="ECO:0000313" key="4">
    <source>
        <dbReference type="EMBL" id="CAE7944156.1"/>
    </source>
</evidence>
<accession>A0A813CIR2</accession>
<keyword evidence="1" id="KW-0862">Zinc</keyword>
<dbReference type="GO" id="GO:0005886">
    <property type="term" value="C:plasma membrane"/>
    <property type="evidence" value="ECO:0007669"/>
    <property type="project" value="TreeGrafter"/>
</dbReference>
<evidence type="ECO:0000313" key="5">
    <source>
        <dbReference type="Proteomes" id="UP000601435"/>
    </source>
</evidence>
<dbReference type="Pfam" id="PF01412">
    <property type="entry name" value="ArfGap"/>
    <property type="match status" value="1"/>
</dbReference>
<feature type="compositionally biased region" description="Low complexity" evidence="2">
    <location>
        <begin position="129"/>
        <end position="140"/>
    </location>
</feature>
<reference evidence="4" key="1">
    <citation type="submission" date="2021-02" db="EMBL/GenBank/DDBJ databases">
        <authorList>
            <person name="Dougan E. K."/>
            <person name="Rhodes N."/>
            <person name="Thang M."/>
            <person name="Chan C."/>
        </authorList>
    </citation>
    <scope>NUCLEOTIDE SEQUENCE</scope>
</reference>
<dbReference type="GO" id="GO:0005547">
    <property type="term" value="F:phosphatidylinositol-3,4,5-trisphosphate binding"/>
    <property type="evidence" value="ECO:0007669"/>
    <property type="project" value="TreeGrafter"/>
</dbReference>
<dbReference type="GO" id="GO:0008270">
    <property type="term" value="F:zinc ion binding"/>
    <property type="evidence" value="ECO:0007669"/>
    <property type="project" value="UniProtKB-KW"/>
</dbReference>
<dbReference type="EMBL" id="CAJNJA010101251">
    <property type="protein sequence ID" value="CAE7944156.1"/>
    <property type="molecule type" value="Genomic_DNA"/>
</dbReference>
<dbReference type="OrthoDB" id="983479at2759"/>
<keyword evidence="5" id="KW-1185">Reference proteome</keyword>
<organism evidence="4 5">
    <name type="scientific">Symbiodinium necroappetens</name>
    <dbReference type="NCBI Taxonomy" id="1628268"/>
    <lineage>
        <taxon>Eukaryota</taxon>
        <taxon>Sar</taxon>
        <taxon>Alveolata</taxon>
        <taxon>Dinophyceae</taxon>
        <taxon>Suessiales</taxon>
        <taxon>Symbiodiniaceae</taxon>
        <taxon>Symbiodinium</taxon>
    </lineage>
</organism>
<dbReference type="PANTHER" id="PTHR46021">
    <property type="entry name" value="ARF-GAP WITH DUAL PH DOMAIN-CONTAINING PROTEIN 1-LIKE PROTEIN"/>
    <property type="match status" value="1"/>
</dbReference>
<dbReference type="InterPro" id="IPR052589">
    <property type="entry name" value="Arf-GAP_dual-PH_domain"/>
</dbReference>
<keyword evidence="1" id="KW-0863">Zinc-finger</keyword>